<gene>
    <name evidence="1" type="ORF">PFISCL1PPCAC_17084</name>
</gene>
<evidence type="ECO:0000313" key="1">
    <source>
        <dbReference type="EMBL" id="GMT25787.1"/>
    </source>
</evidence>
<comment type="caution">
    <text evidence="1">The sequence shown here is derived from an EMBL/GenBank/DDBJ whole genome shotgun (WGS) entry which is preliminary data.</text>
</comment>
<evidence type="ECO:0000313" key="2">
    <source>
        <dbReference type="Proteomes" id="UP001432322"/>
    </source>
</evidence>
<organism evidence="1 2">
    <name type="scientific">Pristionchus fissidentatus</name>
    <dbReference type="NCBI Taxonomy" id="1538716"/>
    <lineage>
        <taxon>Eukaryota</taxon>
        <taxon>Metazoa</taxon>
        <taxon>Ecdysozoa</taxon>
        <taxon>Nematoda</taxon>
        <taxon>Chromadorea</taxon>
        <taxon>Rhabditida</taxon>
        <taxon>Rhabditina</taxon>
        <taxon>Diplogasteromorpha</taxon>
        <taxon>Diplogasteroidea</taxon>
        <taxon>Neodiplogasteridae</taxon>
        <taxon>Pristionchus</taxon>
    </lineage>
</organism>
<dbReference type="EMBL" id="BTSY01000004">
    <property type="protein sequence ID" value="GMT25787.1"/>
    <property type="molecule type" value="Genomic_DNA"/>
</dbReference>
<sequence length="174" mass="20114">MLFTPDANDSSLRQLTKFKISTKQIEWQSPLFDIRIWKMCPIRGRSLAMQVDDLRDESRELIRCYDVESGEEVMCRLPEIERVRKILKGPPGVDRSECIPNTGIVAFCRKDHRIVTGTNTIHELHAVPPSLCELCLSVILSRLDKKWIERITRKHNPRSVMEFVSLIIKGNDAQ</sequence>
<evidence type="ECO:0008006" key="3">
    <source>
        <dbReference type="Google" id="ProtNLM"/>
    </source>
</evidence>
<dbReference type="AlphaFoldDB" id="A0AAV5W462"/>
<proteinExistence type="predicted"/>
<reference evidence="1" key="1">
    <citation type="submission" date="2023-10" db="EMBL/GenBank/DDBJ databases">
        <title>Genome assembly of Pristionchus species.</title>
        <authorList>
            <person name="Yoshida K."/>
            <person name="Sommer R.J."/>
        </authorList>
    </citation>
    <scope>NUCLEOTIDE SEQUENCE</scope>
    <source>
        <strain evidence="1">RS5133</strain>
    </source>
</reference>
<accession>A0AAV5W462</accession>
<keyword evidence="2" id="KW-1185">Reference proteome</keyword>
<protein>
    <recommendedName>
        <fullName evidence="3">Ribosomal protein</fullName>
    </recommendedName>
</protein>
<dbReference type="Proteomes" id="UP001432322">
    <property type="component" value="Unassembled WGS sequence"/>
</dbReference>
<name>A0AAV5W462_9BILA</name>